<keyword evidence="10 12" id="KW-0604">Photosystem II</keyword>
<gene>
    <name evidence="12 15" type="primary">psbZ</name>
</gene>
<comment type="function">
    <text evidence="13">Controls the interaction of photosystem II (PSII) cores with the light-harvesting antenna, regulates electron flow through the 2 photosystem reaction centers. PSII is a light-driven water plastoquinone oxidoreductase, using light energy to abstract electrons from H(2)O, generating a proton gradient subsequently used for ATP formation.</text>
</comment>
<evidence type="ECO:0000256" key="12">
    <source>
        <dbReference type="HAMAP-Rule" id="MF_00644"/>
    </source>
</evidence>
<evidence type="ECO:0000256" key="2">
    <source>
        <dbReference type="ARBA" id="ARBA00008367"/>
    </source>
</evidence>
<evidence type="ECO:0000256" key="1">
    <source>
        <dbReference type="ARBA" id="ARBA00004141"/>
    </source>
</evidence>
<comment type="subcellular location">
    <subcellularLocation>
        <location evidence="1">Membrane</location>
        <topology evidence="1">Multi-pass membrane protein</topology>
    </subcellularLocation>
    <subcellularLocation>
        <location evidence="12">Plastid</location>
        <location evidence="12">Chloroplast thylakoid membrane</location>
        <topology evidence="12">Multi-pass membrane protein</topology>
    </subcellularLocation>
</comment>
<accession>A0A0U2ID05</accession>
<evidence type="ECO:0000256" key="7">
    <source>
        <dbReference type="ARBA" id="ARBA00022989"/>
    </source>
</evidence>
<dbReference type="GO" id="GO:0009539">
    <property type="term" value="C:photosystem II reaction center"/>
    <property type="evidence" value="ECO:0007669"/>
    <property type="project" value="InterPro"/>
</dbReference>
<evidence type="ECO:0000256" key="5">
    <source>
        <dbReference type="ARBA" id="ARBA00022531"/>
    </source>
</evidence>
<protein>
    <recommendedName>
        <fullName evidence="3 12">Photosystem II reaction center protein Z</fullName>
        <shortName evidence="12">PSII-Z</shortName>
    </recommendedName>
</protein>
<keyword evidence="9 12" id="KW-0472">Membrane</keyword>
<name>A0A0U2ID05_GUITH</name>
<dbReference type="GO" id="GO:0042549">
    <property type="term" value="P:photosystem II stabilization"/>
    <property type="evidence" value="ECO:0007669"/>
    <property type="project" value="InterPro"/>
</dbReference>
<comment type="similarity">
    <text evidence="2 12 13">Belongs to the PsbZ family.</text>
</comment>
<evidence type="ECO:0000313" key="15">
    <source>
        <dbReference type="EMBL" id="ALG63588.1"/>
    </source>
</evidence>
<reference evidence="15" key="1">
    <citation type="journal article" date="2015" name="Mitochondrial DNA">
        <title>The complete chloroplast genome of Guillardia theta strain CCMP2712.</title>
        <authorList>
            <person name="Tang X."/>
            <person name="Bi G."/>
        </authorList>
    </citation>
    <scope>NUCLEOTIDE SEQUENCE</scope>
</reference>
<proteinExistence type="inferred from homology"/>
<dbReference type="SUPFAM" id="SSF161055">
    <property type="entry name" value="PsbZ-like"/>
    <property type="match status" value="1"/>
</dbReference>
<dbReference type="HAMAP" id="MF_00644">
    <property type="entry name" value="PSII_PsbZ"/>
    <property type="match status" value="1"/>
</dbReference>
<geneLocation type="chloroplast" evidence="15"/>
<evidence type="ECO:0000256" key="4">
    <source>
        <dbReference type="ARBA" id="ARBA00022469"/>
    </source>
</evidence>
<comment type="function">
    <text evidence="12">May control the interaction of photosystem II (PSII) cores with the light-harvesting antenna, regulates electron flow through the 2 photosystem reaction centers. PSII is a light-driven water plastoquinone oxidoreductase, using light energy to abstract electrons from H(2)O, generating a proton gradient subsequently used for ATP formation.</text>
</comment>
<dbReference type="PANTHER" id="PTHR34971">
    <property type="entry name" value="PHOTOSYSTEM II REACTION CENTER PROTEIN Z"/>
    <property type="match status" value="1"/>
</dbReference>
<keyword evidence="8 12" id="KW-0793">Thylakoid</keyword>
<keyword evidence="15" id="KW-0934">Plastid</keyword>
<keyword evidence="5 12" id="KW-0602">Photosynthesis</keyword>
<dbReference type="InterPro" id="IPR002644">
    <property type="entry name" value="PSII_PsbZ"/>
</dbReference>
<dbReference type="InterPro" id="IPR036512">
    <property type="entry name" value="PSII_PsbZ_sf"/>
</dbReference>
<dbReference type="AlphaFoldDB" id="A0A0U2ID05"/>
<keyword evidence="6 12" id="KW-0812">Transmembrane</keyword>
<dbReference type="Gene3D" id="1.10.287.740">
    <property type="entry name" value="Photosystem II PsbZ, reaction centre"/>
    <property type="match status" value="1"/>
</dbReference>
<organism evidence="15">
    <name type="scientific">Guillardia theta</name>
    <name type="common">Cryptophyte</name>
    <name type="synonym">Cryptomonas phi</name>
    <dbReference type="NCBI Taxonomy" id="55529"/>
    <lineage>
        <taxon>Eukaryota</taxon>
        <taxon>Cryptophyceae</taxon>
        <taxon>Pyrenomonadales</taxon>
        <taxon>Geminigeraceae</taxon>
        <taxon>Guillardia</taxon>
    </lineage>
</organism>
<keyword evidence="7 12" id="KW-1133">Transmembrane helix</keyword>
<evidence type="ECO:0000256" key="11">
    <source>
        <dbReference type="ARBA" id="ARBA00038734"/>
    </source>
</evidence>
<feature type="transmembrane region" description="Helical" evidence="14">
    <location>
        <begin position="43"/>
        <end position="66"/>
    </location>
</feature>
<evidence type="ECO:0000256" key="13">
    <source>
        <dbReference type="RuleBase" id="RU003472"/>
    </source>
</evidence>
<dbReference type="GO" id="GO:0009535">
    <property type="term" value="C:chloroplast thylakoid membrane"/>
    <property type="evidence" value="ECO:0007669"/>
    <property type="project" value="UniProtKB-SubCell"/>
</dbReference>
<evidence type="ECO:0000256" key="3">
    <source>
        <dbReference type="ARBA" id="ARBA00021665"/>
    </source>
</evidence>
<keyword evidence="4 12" id="KW-0674">Reaction center</keyword>
<sequence length="67" mass="7236">MRKKNMVAILQLLASLLILLSFALVVGVPVVLVSPGEWEKSKGLVYTAAGLWFGLVIMTAAFNSFVI</sequence>
<evidence type="ECO:0000256" key="9">
    <source>
        <dbReference type="ARBA" id="ARBA00023136"/>
    </source>
</evidence>
<comment type="subunit">
    <text evidence="11 12">PSII is composed of 1 copy each of membrane proteins PsbA, PsbB, PsbC, PsbD, PsbE, PsbF, PsbH, PsbI, PsbJ, PsbK, PsbL, PsbM, PsbT, PsbY, PsbZ, Psb30/Ycf12, at least 3 peripheral proteins of the oxygen-evolving complex and a large number of cofactors. It forms dimeric complexes.</text>
</comment>
<dbReference type="PANTHER" id="PTHR34971:SF2">
    <property type="entry name" value="PHOTOSYSTEM II REACTION CENTER PROTEIN Z"/>
    <property type="match status" value="1"/>
</dbReference>
<dbReference type="Pfam" id="PF01737">
    <property type="entry name" value="Ycf9"/>
    <property type="match status" value="1"/>
</dbReference>
<dbReference type="EMBL" id="KT428890">
    <property type="protein sequence ID" value="ALG63588.1"/>
    <property type="molecule type" value="Genomic_DNA"/>
</dbReference>
<dbReference type="GO" id="GO:0015979">
    <property type="term" value="P:photosynthesis"/>
    <property type="evidence" value="ECO:0007669"/>
    <property type="project" value="UniProtKB-UniRule"/>
</dbReference>
<evidence type="ECO:0000256" key="10">
    <source>
        <dbReference type="ARBA" id="ARBA00023276"/>
    </source>
</evidence>
<evidence type="ECO:0000256" key="14">
    <source>
        <dbReference type="SAM" id="Phobius"/>
    </source>
</evidence>
<evidence type="ECO:0000256" key="8">
    <source>
        <dbReference type="ARBA" id="ARBA00023078"/>
    </source>
</evidence>
<evidence type="ECO:0000256" key="6">
    <source>
        <dbReference type="ARBA" id="ARBA00022692"/>
    </source>
</evidence>
<dbReference type="NCBIfam" id="TIGR03043">
    <property type="entry name" value="PS_II_psbZ"/>
    <property type="match status" value="1"/>
</dbReference>
<keyword evidence="15" id="KW-0150">Chloroplast</keyword>